<accession>A0A543A9Z2</accession>
<gene>
    <name evidence="1" type="ORF">FB381_3329</name>
</gene>
<dbReference type="SUPFAM" id="SSF51182">
    <property type="entry name" value="RmlC-like cupins"/>
    <property type="match status" value="1"/>
</dbReference>
<dbReference type="InterPro" id="IPR014710">
    <property type="entry name" value="RmlC-like_jellyroll"/>
</dbReference>
<evidence type="ECO:0000313" key="1">
    <source>
        <dbReference type="EMBL" id="TQL69424.1"/>
    </source>
</evidence>
<comment type="caution">
    <text evidence="1">The sequence shown here is derived from an EMBL/GenBank/DDBJ whole genome shotgun (WGS) entry which is preliminary data.</text>
</comment>
<evidence type="ECO:0000313" key="2">
    <source>
        <dbReference type="Proteomes" id="UP000320209"/>
    </source>
</evidence>
<organism evidence="1 2">
    <name type="scientific">Nocardioides albertanoniae</name>
    <dbReference type="NCBI Taxonomy" id="1175486"/>
    <lineage>
        <taxon>Bacteria</taxon>
        <taxon>Bacillati</taxon>
        <taxon>Actinomycetota</taxon>
        <taxon>Actinomycetes</taxon>
        <taxon>Propionibacteriales</taxon>
        <taxon>Nocardioidaceae</taxon>
        <taxon>Nocardioides</taxon>
    </lineage>
</organism>
<dbReference type="Proteomes" id="UP000320209">
    <property type="component" value="Unassembled WGS sequence"/>
</dbReference>
<dbReference type="InterPro" id="IPR011051">
    <property type="entry name" value="RmlC_Cupin_sf"/>
</dbReference>
<name>A0A543A9Z2_9ACTN</name>
<dbReference type="Gene3D" id="2.60.120.10">
    <property type="entry name" value="Jelly Rolls"/>
    <property type="match status" value="1"/>
</dbReference>
<reference evidence="1 2" key="1">
    <citation type="submission" date="2019-06" db="EMBL/GenBank/DDBJ databases">
        <title>Sequencing the genomes of 1000 actinobacteria strains.</title>
        <authorList>
            <person name="Klenk H.-P."/>
        </authorList>
    </citation>
    <scope>NUCLEOTIDE SEQUENCE [LARGE SCALE GENOMIC DNA]</scope>
    <source>
        <strain evidence="1 2">DSM 25218</strain>
    </source>
</reference>
<dbReference type="AlphaFoldDB" id="A0A543A9Z2"/>
<dbReference type="RefSeq" id="WP_211352466.1">
    <property type="nucleotide sequence ID" value="NZ_VFOV01000001.1"/>
</dbReference>
<protein>
    <recommendedName>
        <fullName evidence="3">5-deoxy-glucuronate isomerase</fullName>
    </recommendedName>
</protein>
<proteinExistence type="predicted"/>
<sequence>MSVTAPSAPAVPEYLDLAQGDPDETSAAGSATWYVRGQNFALAYTTLVAGDVLQRTDQPDEYVLILPGDDGDVEVRTNEESEVVTRRAVVMIPPGTSSVVARADCHVVRLLTCRSQDVLDLARNAESYREAHPYVAPFAAWPEPPEGYRIRAYRMADLEVTQDPTRPGQLLRCSTFMVNVLAPRIGPRDPDSLSPHHHDDFEQCSLAVEGEYEHHLRTPWGKRLSEWREDEHVVCGSPSVAVIPPPLVHTSQAIGPGSNRLIDVFCPPRVDFSLMPGRVLNETTYPMPDQG</sequence>
<keyword evidence="2" id="KW-1185">Reference proteome</keyword>
<evidence type="ECO:0008006" key="3">
    <source>
        <dbReference type="Google" id="ProtNLM"/>
    </source>
</evidence>
<dbReference type="EMBL" id="VFOV01000001">
    <property type="protein sequence ID" value="TQL69424.1"/>
    <property type="molecule type" value="Genomic_DNA"/>
</dbReference>